<dbReference type="PANTHER" id="PTHR21477">
    <property type="entry name" value="ZGC:172139"/>
    <property type="match status" value="1"/>
</dbReference>
<reference evidence="1 2" key="1">
    <citation type="submission" date="2024-02" db="EMBL/GenBank/DDBJ databases">
        <authorList>
            <person name="Vignale AGUSTIN F."/>
            <person name="Sosa J E."/>
            <person name="Modenutti C."/>
        </authorList>
    </citation>
    <scope>NUCLEOTIDE SEQUENCE [LARGE SCALE GENOMIC DNA]</scope>
</reference>
<comment type="caution">
    <text evidence="1">The sequence shown here is derived from an EMBL/GenBank/DDBJ whole genome shotgun (WGS) entry which is preliminary data.</text>
</comment>
<dbReference type="PANTHER" id="PTHR21477:SF12">
    <property type="entry name" value="PROTEIN PHLOEM PROTEIN 2-LIKE A10"/>
    <property type="match status" value="1"/>
</dbReference>
<dbReference type="Proteomes" id="UP001642360">
    <property type="component" value="Unassembled WGS sequence"/>
</dbReference>
<keyword evidence="2" id="KW-1185">Reference proteome</keyword>
<dbReference type="EMBL" id="CAUOFW020008847">
    <property type="protein sequence ID" value="CAK9184130.1"/>
    <property type="molecule type" value="Genomic_DNA"/>
</dbReference>
<name>A0ABC8USU4_9AQUA</name>
<proteinExistence type="predicted"/>
<evidence type="ECO:0000313" key="2">
    <source>
        <dbReference type="Proteomes" id="UP001642360"/>
    </source>
</evidence>
<sequence>MAFFSYGGGSNLNGSTNFDHFNLESHPVPRWVDLVCDDKCRELIGDCIQLFVGTAVAVYLDKTMNINPYHEIFSGLANPKHEAQVRETLASVCNGAVETLVKTSHQVLTNTYSNANSNFSSLPVDFRQGGNCVRQEVDRH</sequence>
<accession>A0ABC8USU4</accession>
<dbReference type="InterPro" id="IPR019141">
    <property type="entry name" value="DUF2045"/>
</dbReference>
<dbReference type="AlphaFoldDB" id="A0ABC8USU4"/>
<protein>
    <submittedName>
        <fullName evidence="1">Uncharacterized protein</fullName>
    </submittedName>
</protein>
<evidence type="ECO:0000313" key="1">
    <source>
        <dbReference type="EMBL" id="CAK9184130.1"/>
    </source>
</evidence>
<gene>
    <name evidence="1" type="ORF">ILEXP_LOCUS54423</name>
</gene>
<organism evidence="1 2">
    <name type="scientific">Ilex paraguariensis</name>
    <name type="common">yerba mate</name>
    <dbReference type="NCBI Taxonomy" id="185542"/>
    <lineage>
        <taxon>Eukaryota</taxon>
        <taxon>Viridiplantae</taxon>
        <taxon>Streptophyta</taxon>
        <taxon>Embryophyta</taxon>
        <taxon>Tracheophyta</taxon>
        <taxon>Spermatophyta</taxon>
        <taxon>Magnoliopsida</taxon>
        <taxon>eudicotyledons</taxon>
        <taxon>Gunneridae</taxon>
        <taxon>Pentapetalae</taxon>
        <taxon>asterids</taxon>
        <taxon>campanulids</taxon>
        <taxon>Aquifoliales</taxon>
        <taxon>Aquifoliaceae</taxon>
        <taxon>Ilex</taxon>
    </lineage>
</organism>